<keyword evidence="2" id="KW-1133">Transmembrane helix</keyword>
<dbReference type="EMBL" id="JRTT01000137">
    <property type="protein sequence ID" value="KHD72418.1"/>
    <property type="molecule type" value="Genomic_DNA"/>
</dbReference>
<evidence type="ECO:0000313" key="3">
    <source>
        <dbReference type="EMBL" id="KHD72418.1"/>
    </source>
</evidence>
<accession>A0A0A6UBH2</accession>
<dbReference type="STRING" id="1869.MB27_38785"/>
<feature type="region of interest" description="Disordered" evidence="1">
    <location>
        <begin position="40"/>
        <end position="82"/>
    </location>
</feature>
<dbReference type="AlphaFoldDB" id="A0A0A6UBH2"/>
<feature type="compositionally biased region" description="Low complexity" evidence="1">
    <location>
        <begin position="49"/>
        <end position="58"/>
    </location>
</feature>
<keyword evidence="2" id="KW-0472">Membrane</keyword>
<protein>
    <submittedName>
        <fullName evidence="3">Uncharacterized protein</fullName>
    </submittedName>
</protein>
<dbReference type="RefSeq" id="WP_043533087.1">
    <property type="nucleotide sequence ID" value="NZ_BAABKU010000003.1"/>
</dbReference>
<dbReference type="Proteomes" id="UP000054537">
    <property type="component" value="Unassembled WGS sequence"/>
</dbReference>
<comment type="caution">
    <text evidence="3">The sequence shown here is derived from an EMBL/GenBank/DDBJ whole genome shotgun (WGS) entry which is preliminary data.</text>
</comment>
<evidence type="ECO:0000313" key="4">
    <source>
        <dbReference type="Proteomes" id="UP000054537"/>
    </source>
</evidence>
<keyword evidence="2" id="KW-0812">Transmembrane</keyword>
<name>A0A0A6UBH2_ACTUT</name>
<feature type="transmembrane region" description="Helical" evidence="2">
    <location>
        <begin position="17"/>
        <end position="37"/>
    </location>
</feature>
<evidence type="ECO:0000256" key="2">
    <source>
        <dbReference type="SAM" id="Phobius"/>
    </source>
</evidence>
<dbReference type="OrthoDB" id="3372944at2"/>
<keyword evidence="4" id="KW-1185">Reference proteome</keyword>
<organism evidence="3 4">
    <name type="scientific">Actinoplanes utahensis</name>
    <dbReference type="NCBI Taxonomy" id="1869"/>
    <lineage>
        <taxon>Bacteria</taxon>
        <taxon>Bacillati</taxon>
        <taxon>Actinomycetota</taxon>
        <taxon>Actinomycetes</taxon>
        <taxon>Micromonosporales</taxon>
        <taxon>Micromonosporaceae</taxon>
        <taxon>Actinoplanes</taxon>
    </lineage>
</organism>
<reference evidence="3 4" key="1">
    <citation type="submission" date="2014-10" db="EMBL/GenBank/DDBJ databases">
        <title>Draft genome sequence of Actinoplanes utahensis NRRL 12052.</title>
        <authorList>
            <person name="Velasco-Bucheli B."/>
            <person name="del Cerro C."/>
            <person name="Hormigo D."/>
            <person name="Garcia J.L."/>
            <person name="Acebal C."/>
            <person name="Arroyo M."/>
            <person name="de la Mata I."/>
        </authorList>
    </citation>
    <scope>NUCLEOTIDE SEQUENCE [LARGE SCALE GENOMIC DNA]</scope>
    <source>
        <strain evidence="3 4">NRRL 12052</strain>
    </source>
</reference>
<proteinExistence type="predicted"/>
<sequence length="180" mass="18975">MPRLIERGLNGIFRSRWGIALVIGAIVLAVVGIGRLFSDGRTDPPLGNSKPIPAISIDPSDDDSVLSSEPPPTPRTSPGGAQPEAVAYAFASAWVGNDGITAKKWLSRLQPNATKSLADQLHDVDPAGVPAERVVGRPTLVTINSTLVNANVTMDSGELVLRLVAPDGKWLVDGIDWEPA</sequence>
<dbReference type="eggNOG" id="ENOG5033JK8">
    <property type="taxonomic scope" value="Bacteria"/>
</dbReference>
<evidence type="ECO:0000256" key="1">
    <source>
        <dbReference type="SAM" id="MobiDB-lite"/>
    </source>
</evidence>
<gene>
    <name evidence="3" type="ORF">MB27_38785</name>
</gene>